<dbReference type="PANTHER" id="PTHR36836:SF1">
    <property type="entry name" value="COLANIC ACID BIOSYNTHESIS PROTEIN WCAK"/>
    <property type="match status" value="1"/>
</dbReference>
<comment type="caution">
    <text evidence="3">The sequence shown here is derived from an EMBL/GenBank/DDBJ whole genome shotgun (WGS) entry which is preliminary data.</text>
</comment>
<dbReference type="AlphaFoldDB" id="A0AA46AI43"/>
<evidence type="ECO:0000259" key="2">
    <source>
        <dbReference type="Pfam" id="PF04230"/>
    </source>
</evidence>
<dbReference type="InterPro" id="IPR019896">
    <property type="entry name" value="Polysacch_pyruvyl_Trfase_CsaB"/>
</dbReference>
<dbReference type="Pfam" id="PF04230">
    <property type="entry name" value="PS_pyruv_trans"/>
    <property type="match status" value="1"/>
</dbReference>
<evidence type="ECO:0000256" key="1">
    <source>
        <dbReference type="SAM" id="Phobius"/>
    </source>
</evidence>
<reference evidence="3" key="1">
    <citation type="submission" date="2017-05" db="EMBL/GenBank/DDBJ databases">
        <authorList>
            <person name="Varghese N."/>
            <person name="Submissions S."/>
        </authorList>
    </citation>
    <scope>NUCLEOTIDE SEQUENCE</scope>
    <source>
        <strain evidence="3">Su22</strain>
    </source>
</reference>
<sequence length="368" mass="41146">MRASGKDHIMKNIFIFGYYGFNNIGDEAILEAIVGQFRKQMPQVTLTALSYKAAETAERYGIMAVSRNRFFEVFHSIKKANLVMSGGGSILQDVTSSRSLMYYLGIIFLAKVFGRKVAFYGNGFGPITRPLNRWLVRQMINQVDLITVRDEESRQLMQALGIQRPITVTADAAFTLPVLQGRGVSDENHESRKVGISVRSWKNQSIYLPAVAACADLLARSGYEVYFLPMQPPADTRISEEIMSQMTQKAAVIKVDETPSAMIRAISEMDFIIGMRLHALIFAAIAGVPMVGLSYEAKITSFLKLVQQPCAGEVETLDKDQLINTVLAFLKDQEQHKSNLMKQRDELCRKSAQNAALIQNFLIKEEPS</sequence>
<keyword evidence="4" id="KW-1185">Reference proteome</keyword>
<organism evidence="3 4">
    <name type="scientific">Anoxynatronum buryatiense</name>
    <dbReference type="NCBI Taxonomy" id="489973"/>
    <lineage>
        <taxon>Bacteria</taxon>
        <taxon>Bacillati</taxon>
        <taxon>Bacillota</taxon>
        <taxon>Clostridia</taxon>
        <taxon>Eubacteriales</taxon>
        <taxon>Clostridiaceae</taxon>
        <taxon>Anoxynatronum</taxon>
    </lineage>
</organism>
<name>A0AA46AI43_9CLOT</name>
<feature type="transmembrane region" description="Helical" evidence="1">
    <location>
        <begin position="277"/>
        <end position="295"/>
    </location>
</feature>
<gene>
    <name evidence="3" type="ORF">SAMN06296020_102279</name>
</gene>
<dbReference type="PANTHER" id="PTHR36836">
    <property type="entry name" value="COLANIC ACID BIOSYNTHESIS PROTEIN WCAK"/>
    <property type="match status" value="1"/>
</dbReference>
<dbReference type="Gene3D" id="3.40.50.2000">
    <property type="entry name" value="Glycogen Phosphorylase B"/>
    <property type="match status" value="1"/>
</dbReference>
<protein>
    <submittedName>
        <fullName evidence="3">Polysaccharide pyruvyl transferase CsaB</fullName>
    </submittedName>
</protein>
<dbReference type="SUPFAM" id="SSF53756">
    <property type="entry name" value="UDP-Glycosyltransferase/glycogen phosphorylase"/>
    <property type="match status" value="1"/>
</dbReference>
<proteinExistence type="predicted"/>
<evidence type="ECO:0000313" key="3">
    <source>
        <dbReference type="EMBL" id="SMP45208.1"/>
    </source>
</evidence>
<dbReference type="InterPro" id="IPR007345">
    <property type="entry name" value="Polysacch_pyruvyl_Trfase"/>
</dbReference>
<dbReference type="NCBIfam" id="TIGR03609">
    <property type="entry name" value="S_layer_CsaB"/>
    <property type="match status" value="1"/>
</dbReference>
<dbReference type="Proteomes" id="UP001158066">
    <property type="component" value="Unassembled WGS sequence"/>
</dbReference>
<dbReference type="GO" id="GO:0016740">
    <property type="term" value="F:transferase activity"/>
    <property type="evidence" value="ECO:0007669"/>
    <property type="project" value="UniProtKB-KW"/>
</dbReference>
<feature type="domain" description="Polysaccharide pyruvyl transferase" evidence="2">
    <location>
        <begin position="23"/>
        <end position="295"/>
    </location>
</feature>
<evidence type="ECO:0000313" key="4">
    <source>
        <dbReference type="Proteomes" id="UP001158066"/>
    </source>
</evidence>
<keyword evidence="1" id="KW-0472">Membrane</keyword>
<keyword evidence="1" id="KW-1133">Transmembrane helix</keyword>
<keyword evidence="3" id="KW-0808">Transferase</keyword>
<keyword evidence="1" id="KW-0812">Transmembrane</keyword>
<accession>A0AA46AI43</accession>
<dbReference type="EMBL" id="FXUF01000002">
    <property type="protein sequence ID" value="SMP45208.1"/>
    <property type="molecule type" value="Genomic_DNA"/>
</dbReference>